<dbReference type="Pfam" id="PF05241">
    <property type="entry name" value="EBP"/>
    <property type="match status" value="1"/>
</dbReference>
<evidence type="ECO:0000256" key="8">
    <source>
        <dbReference type="ARBA" id="ARBA00023098"/>
    </source>
</evidence>
<feature type="transmembrane region" description="Helical" evidence="14">
    <location>
        <begin position="145"/>
        <end position="165"/>
    </location>
</feature>
<dbReference type="GO" id="GO:0016126">
    <property type="term" value="P:sterol biosynthetic process"/>
    <property type="evidence" value="ECO:0007669"/>
    <property type="project" value="UniProtKB-KW"/>
</dbReference>
<dbReference type="OrthoDB" id="58557at2759"/>
<dbReference type="PANTHER" id="PTHR14207">
    <property type="entry name" value="STEROL ISOMERASE"/>
    <property type="match status" value="1"/>
</dbReference>
<feature type="transmembrane region" description="Helical" evidence="14">
    <location>
        <begin position="177"/>
        <end position="199"/>
    </location>
</feature>
<keyword evidence="6 13" id="KW-1133">Transmembrane helix</keyword>
<dbReference type="EMBL" id="AJWJ01000144">
    <property type="protein sequence ID" value="KAF2074486.1"/>
    <property type="molecule type" value="Genomic_DNA"/>
</dbReference>
<keyword evidence="3" id="KW-0444">Lipid biosynthesis</keyword>
<dbReference type="InterPro" id="IPR033118">
    <property type="entry name" value="EXPERA"/>
</dbReference>
<dbReference type="GO" id="GO:0004769">
    <property type="term" value="F:steroid Delta-isomerase activity"/>
    <property type="evidence" value="ECO:0007669"/>
    <property type="project" value="TreeGrafter"/>
</dbReference>
<evidence type="ECO:0000313" key="17">
    <source>
        <dbReference type="Proteomes" id="UP000695562"/>
    </source>
</evidence>
<keyword evidence="11" id="KW-0753">Steroid metabolism</keyword>
<evidence type="ECO:0000256" key="1">
    <source>
        <dbReference type="ARBA" id="ARBA00004141"/>
    </source>
</evidence>
<evidence type="ECO:0000313" key="16">
    <source>
        <dbReference type="EMBL" id="KAF2074486.1"/>
    </source>
</evidence>
<evidence type="ECO:0000256" key="2">
    <source>
        <dbReference type="ARBA" id="ARBA00008337"/>
    </source>
</evidence>
<accession>A0A8J4Q5T9</accession>
<feature type="transmembrane region" description="Helical" evidence="14">
    <location>
        <begin position="39"/>
        <end position="60"/>
    </location>
</feature>
<keyword evidence="4 13" id="KW-0812">Transmembrane</keyword>
<evidence type="ECO:0000259" key="15">
    <source>
        <dbReference type="PROSITE" id="PS51751"/>
    </source>
</evidence>
<comment type="subcellular location">
    <subcellularLocation>
        <location evidence="1">Membrane</location>
        <topology evidence="1">Multi-pass membrane protein</topology>
    </subcellularLocation>
</comment>
<evidence type="ECO:0000256" key="13">
    <source>
        <dbReference type="PROSITE-ProRule" id="PRU01087"/>
    </source>
</evidence>
<keyword evidence="10" id="KW-1207">Sterol metabolism</keyword>
<evidence type="ECO:0000256" key="7">
    <source>
        <dbReference type="ARBA" id="ARBA00023011"/>
    </source>
</evidence>
<keyword evidence="7" id="KW-0756">Sterol biosynthesis</keyword>
<dbReference type="PROSITE" id="PS51751">
    <property type="entry name" value="EXPERA"/>
    <property type="match status" value="1"/>
</dbReference>
<dbReference type="GO" id="GO:0005783">
    <property type="term" value="C:endoplasmic reticulum"/>
    <property type="evidence" value="ECO:0007669"/>
    <property type="project" value="TreeGrafter"/>
</dbReference>
<dbReference type="InterPro" id="IPR007905">
    <property type="entry name" value="EBP"/>
</dbReference>
<sequence>MDQYLELIKDVQIPAFVPLAVLSVFCVLLASCVKKEKLIVFWLLWSGLIHIILEGSYGFFAHEVTEASKVSFTEKMLEQVPLVNAVDPHWYASLYSQYAKYDLRYAIADPMVVFFCFLELVQGAFCFILALAVIKQANCRHALQIFLSALQGLGTVFYFITPYIYGKWQEQISSDPFELWVYVVGLNGLWLLIPIILTIQSFVAITKQFAVSAPVPAKQQRKPKQA</sequence>
<keyword evidence="9 13" id="KW-0472">Membrane</keyword>
<dbReference type="Proteomes" id="UP000695562">
    <property type="component" value="Unassembled WGS sequence"/>
</dbReference>
<evidence type="ECO:0000256" key="4">
    <source>
        <dbReference type="ARBA" id="ARBA00022692"/>
    </source>
</evidence>
<comment type="similarity">
    <text evidence="2">Belongs to the EBP family.</text>
</comment>
<feature type="domain" description="EXPERA" evidence="15">
    <location>
        <begin position="35"/>
        <end position="198"/>
    </location>
</feature>
<evidence type="ECO:0000256" key="5">
    <source>
        <dbReference type="ARBA" id="ARBA00022955"/>
    </source>
</evidence>
<organism evidence="16 17">
    <name type="scientific">Polysphondylium violaceum</name>
    <dbReference type="NCBI Taxonomy" id="133409"/>
    <lineage>
        <taxon>Eukaryota</taxon>
        <taxon>Amoebozoa</taxon>
        <taxon>Evosea</taxon>
        <taxon>Eumycetozoa</taxon>
        <taxon>Dictyostelia</taxon>
        <taxon>Dictyosteliales</taxon>
        <taxon>Dictyosteliaceae</taxon>
        <taxon>Polysphondylium</taxon>
    </lineage>
</organism>
<protein>
    <recommendedName>
        <fullName evidence="15">EXPERA domain-containing protein</fullName>
    </recommendedName>
</protein>
<evidence type="ECO:0000256" key="9">
    <source>
        <dbReference type="ARBA" id="ARBA00023136"/>
    </source>
</evidence>
<gene>
    <name evidence="16" type="ORF">CYY_004191</name>
</gene>
<evidence type="ECO:0000256" key="14">
    <source>
        <dbReference type="SAM" id="Phobius"/>
    </source>
</evidence>
<keyword evidence="8" id="KW-0443">Lipid metabolism</keyword>
<dbReference type="AlphaFoldDB" id="A0A8J4Q5T9"/>
<dbReference type="PANTHER" id="PTHR14207:SF0">
    <property type="entry name" value="3-BETA-HYDROXYSTEROID-DELTA(8),DELTA(7)-ISOMERASE"/>
    <property type="match status" value="1"/>
</dbReference>
<dbReference type="GO" id="GO:0000247">
    <property type="term" value="F:C-8 sterol isomerase activity"/>
    <property type="evidence" value="ECO:0007669"/>
    <property type="project" value="TreeGrafter"/>
</dbReference>
<keyword evidence="17" id="KW-1185">Reference proteome</keyword>
<comment type="caution">
    <text evidence="16">The sequence shown here is derived from an EMBL/GenBank/DDBJ whole genome shotgun (WGS) entry which is preliminary data.</text>
</comment>
<feature type="transmembrane region" description="Helical" evidence="14">
    <location>
        <begin position="111"/>
        <end position="133"/>
    </location>
</feature>
<feature type="transmembrane region" description="Helical" evidence="14">
    <location>
        <begin position="12"/>
        <end position="32"/>
    </location>
</feature>
<keyword evidence="12" id="KW-0413">Isomerase</keyword>
<keyword evidence="5" id="KW-0752">Steroid biosynthesis</keyword>
<evidence type="ECO:0000256" key="11">
    <source>
        <dbReference type="ARBA" id="ARBA00023221"/>
    </source>
</evidence>
<dbReference type="GO" id="GO:0047750">
    <property type="term" value="F:cholestenol delta-isomerase activity"/>
    <property type="evidence" value="ECO:0007669"/>
    <property type="project" value="InterPro"/>
</dbReference>
<evidence type="ECO:0000256" key="3">
    <source>
        <dbReference type="ARBA" id="ARBA00022516"/>
    </source>
</evidence>
<dbReference type="GO" id="GO:0016020">
    <property type="term" value="C:membrane"/>
    <property type="evidence" value="ECO:0007669"/>
    <property type="project" value="UniProtKB-SubCell"/>
</dbReference>
<name>A0A8J4Q5T9_9MYCE</name>
<evidence type="ECO:0000256" key="12">
    <source>
        <dbReference type="ARBA" id="ARBA00023235"/>
    </source>
</evidence>
<reference evidence="16" key="1">
    <citation type="submission" date="2020-01" db="EMBL/GenBank/DDBJ databases">
        <title>Development of genomics and gene disruption for Polysphondylium violaceum indicates a role for the polyketide synthase stlB in stalk morphogenesis.</title>
        <authorList>
            <person name="Narita B."/>
            <person name="Kawabe Y."/>
            <person name="Kin K."/>
            <person name="Saito T."/>
            <person name="Gibbs R."/>
            <person name="Kuspa A."/>
            <person name="Muzny D."/>
            <person name="Queller D."/>
            <person name="Richards S."/>
            <person name="Strassman J."/>
            <person name="Sucgang R."/>
            <person name="Worley K."/>
            <person name="Schaap P."/>
        </authorList>
    </citation>
    <scope>NUCLEOTIDE SEQUENCE</scope>
    <source>
        <strain evidence="16">QSvi11</strain>
    </source>
</reference>
<evidence type="ECO:0000256" key="6">
    <source>
        <dbReference type="ARBA" id="ARBA00022989"/>
    </source>
</evidence>
<evidence type="ECO:0000256" key="10">
    <source>
        <dbReference type="ARBA" id="ARBA00023166"/>
    </source>
</evidence>
<proteinExistence type="inferred from homology"/>